<dbReference type="EMBL" id="MN739654">
    <property type="protein sequence ID" value="QHT18249.1"/>
    <property type="molecule type" value="Genomic_DNA"/>
</dbReference>
<evidence type="ECO:0000313" key="2">
    <source>
        <dbReference type="EMBL" id="QHT18249.1"/>
    </source>
</evidence>
<evidence type="ECO:0000256" key="1">
    <source>
        <dbReference type="SAM" id="Phobius"/>
    </source>
</evidence>
<keyword evidence="1" id="KW-1133">Transmembrane helix</keyword>
<organism evidence="2">
    <name type="scientific">viral metagenome</name>
    <dbReference type="NCBI Taxonomy" id="1070528"/>
    <lineage>
        <taxon>unclassified sequences</taxon>
        <taxon>metagenomes</taxon>
        <taxon>organismal metagenomes</taxon>
    </lineage>
</organism>
<proteinExistence type="predicted"/>
<sequence>MDNASFLQKITYTVLDRVERASRVLSGLEGFENKVAPKEPVDVTTGAIVLVFLYVFFGFLYICITLAQPFASARLSYCYNMYIGNGDYAWPWSILCFFTGGLYNVYYSLFINPLCSMKKSGNITKTVSDMFGFK</sequence>
<name>A0A6C0DQU6_9ZZZZ</name>
<keyword evidence="1" id="KW-0812">Transmembrane</keyword>
<keyword evidence="1" id="KW-0472">Membrane</keyword>
<protein>
    <submittedName>
        <fullName evidence="2">Uncharacterized protein</fullName>
    </submittedName>
</protein>
<dbReference type="AlphaFoldDB" id="A0A6C0DQU6"/>
<feature type="transmembrane region" description="Helical" evidence="1">
    <location>
        <begin position="47"/>
        <end position="70"/>
    </location>
</feature>
<accession>A0A6C0DQU6</accession>
<reference evidence="2" key="1">
    <citation type="journal article" date="2020" name="Nature">
        <title>Giant virus diversity and host interactions through global metagenomics.</title>
        <authorList>
            <person name="Schulz F."/>
            <person name="Roux S."/>
            <person name="Paez-Espino D."/>
            <person name="Jungbluth S."/>
            <person name="Walsh D.A."/>
            <person name="Denef V.J."/>
            <person name="McMahon K.D."/>
            <person name="Konstantinidis K.T."/>
            <person name="Eloe-Fadrosh E.A."/>
            <person name="Kyrpides N.C."/>
            <person name="Woyke T."/>
        </authorList>
    </citation>
    <scope>NUCLEOTIDE SEQUENCE</scope>
    <source>
        <strain evidence="2">GVMAG-M-3300023174-46</strain>
    </source>
</reference>
<feature type="transmembrane region" description="Helical" evidence="1">
    <location>
        <begin position="90"/>
        <end position="110"/>
    </location>
</feature>